<evidence type="ECO:0000313" key="2">
    <source>
        <dbReference type="EMBL" id="TKG26883.1"/>
    </source>
</evidence>
<protein>
    <submittedName>
        <fullName evidence="1">Uncharacterized protein</fullName>
    </submittedName>
</protein>
<dbReference type="EMBL" id="MDBP01000066">
    <property type="protein sequence ID" value="PMP11047.1"/>
    <property type="molecule type" value="Genomic_DNA"/>
</dbReference>
<reference evidence="1" key="2">
    <citation type="submission" date="2016-07" db="EMBL/GenBank/DDBJ databases">
        <authorList>
            <person name="Wan K."/>
            <person name="Booth B."/>
            <person name="Spirohn K."/>
            <person name="Hao T."/>
            <person name="Hu Y."/>
            <person name="Calderwood M."/>
            <person name="Hill D."/>
            <person name="Mohr S."/>
            <person name="Vidal M."/>
            <person name="Celniker S."/>
            <person name="Perrimon N."/>
        </authorList>
    </citation>
    <scope>NUCLEOTIDE SEQUENCE</scope>
    <source>
        <strain evidence="1">10N.222.48.A2</strain>
    </source>
</reference>
<dbReference type="EMBL" id="SYVV01000064">
    <property type="protein sequence ID" value="TKG26883.1"/>
    <property type="molecule type" value="Genomic_DNA"/>
</dbReference>
<proteinExistence type="predicted"/>
<reference evidence="2 4" key="4">
    <citation type="submission" date="2019-04" db="EMBL/GenBank/DDBJ databases">
        <title>A reverse ecology approach based on a biological definition of microbial populations.</title>
        <authorList>
            <person name="Arevalo P."/>
            <person name="Vaninsberghe D."/>
            <person name="Elsherbini J."/>
            <person name="Gore J."/>
            <person name="Polz M."/>
        </authorList>
    </citation>
    <scope>NUCLEOTIDE SEQUENCE [LARGE SCALE GENOMIC DNA]</scope>
    <source>
        <strain evidence="2 4">10N.222.45.A8</strain>
    </source>
</reference>
<dbReference type="Proteomes" id="UP000308018">
    <property type="component" value="Unassembled WGS sequence"/>
</dbReference>
<reference evidence="1" key="3">
    <citation type="journal article" date="2018" name="Nature">
        <title>A major lineage of non-tailed dsDNA viruses as unrecognized killers of marine bacteria.</title>
        <authorList>
            <person name="Kauffman K.M."/>
            <person name="Hussain F.A."/>
            <person name="Yang J."/>
            <person name="Arevalo P."/>
            <person name="Brown J.M."/>
            <person name="Chang W.K."/>
            <person name="VanInsberghe D."/>
            <person name="Elsherbini J."/>
            <person name="Sharma R.S."/>
            <person name="Cutler M.B."/>
            <person name="Kelly L."/>
            <person name="Polz M.F."/>
        </authorList>
    </citation>
    <scope>NUCLEOTIDE SEQUENCE</scope>
    <source>
        <strain evidence="1">10N.222.48.A2</strain>
    </source>
</reference>
<sequence length="120" mass="13524">MEKVIRELAKEVGRVIQKPEMKTDFVIKGLGIRRGEEALIYRIPSHSKKASFYEKGVTLSEFQFAYVHLKESGYFTRAWFNKNLSACAKEGACNFTTIGGVFSILGVAEYTSKATYQLKA</sequence>
<evidence type="ECO:0000313" key="3">
    <source>
        <dbReference type="Proteomes" id="UP000235579"/>
    </source>
</evidence>
<dbReference type="AlphaFoldDB" id="A0A2N7NE43"/>
<dbReference type="Proteomes" id="UP000235579">
    <property type="component" value="Unassembled WGS sequence"/>
</dbReference>
<organism evidence="1 3">
    <name type="scientific">Vibrio tasmaniensis</name>
    <dbReference type="NCBI Taxonomy" id="212663"/>
    <lineage>
        <taxon>Bacteria</taxon>
        <taxon>Pseudomonadati</taxon>
        <taxon>Pseudomonadota</taxon>
        <taxon>Gammaproteobacteria</taxon>
        <taxon>Vibrionales</taxon>
        <taxon>Vibrionaceae</taxon>
        <taxon>Vibrio</taxon>
    </lineage>
</organism>
<dbReference type="RefSeq" id="WP_016800046.1">
    <property type="nucleotide sequence ID" value="NZ_MDBG01000113.1"/>
</dbReference>
<comment type="caution">
    <text evidence="1">The sequence shown here is derived from an EMBL/GenBank/DDBJ whole genome shotgun (WGS) entry which is preliminary data.</text>
</comment>
<evidence type="ECO:0000313" key="4">
    <source>
        <dbReference type="Proteomes" id="UP000308018"/>
    </source>
</evidence>
<gene>
    <name evidence="1" type="ORF">BCS92_21935</name>
    <name evidence="2" type="ORF">FC057_24160</name>
</gene>
<reference evidence="3" key="1">
    <citation type="submission" date="2016-07" db="EMBL/GenBank/DDBJ databases">
        <title>Nontailed viruses are major unrecognized killers of bacteria in the ocean.</title>
        <authorList>
            <person name="Kauffman K."/>
            <person name="Hussain F."/>
            <person name="Yang J."/>
            <person name="Arevalo P."/>
            <person name="Brown J."/>
            <person name="Cutler M."/>
            <person name="Kelly L."/>
            <person name="Polz M.F."/>
        </authorList>
    </citation>
    <scope>NUCLEOTIDE SEQUENCE [LARGE SCALE GENOMIC DNA]</scope>
    <source>
        <strain evidence="3">10N.222.48.A2</strain>
    </source>
</reference>
<name>A0A2N7NE43_9VIBR</name>
<accession>A0A2N7NE43</accession>
<evidence type="ECO:0000313" key="1">
    <source>
        <dbReference type="EMBL" id="PMP11047.1"/>
    </source>
</evidence>